<dbReference type="InterPro" id="IPR025457">
    <property type="entry name" value="DUF4277"/>
</dbReference>
<reference evidence="2 3" key="2">
    <citation type="submission" date="2020-02" db="EMBL/GenBank/DDBJ databases">
        <title>Genome sequences of Thiorhodococcus mannitoliphagus and Thiorhodococcus minor, purple sulfur photosynthetic bacteria in the gammaproteobacterial family, Chromatiaceae.</title>
        <authorList>
            <person name="Aviles F.A."/>
            <person name="Meyer T.E."/>
            <person name="Kyndt J.A."/>
        </authorList>
    </citation>
    <scope>NUCLEOTIDE SEQUENCE [LARGE SCALE GENOMIC DNA]</scope>
    <source>
        <strain evidence="2 3">DSM 18266</strain>
    </source>
</reference>
<dbReference type="PANTHER" id="PTHR34614">
    <property type="match status" value="1"/>
</dbReference>
<dbReference type="Pfam" id="PF14104">
    <property type="entry name" value="DUF4277"/>
    <property type="match status" value="1"/>
</dbReference>
<dbReference type="InterPro" id="IPR047654">
    <property type="entry name" value="IS1634_transpos"/>
</dbReference>
<dbReference type="Proteomes" id="UP000471640">
    <property type="component" value="Unassembled WGS sequence"/>
</dbReference>
<dbReference type="AlphaFoldDB" id="A0A6P1E676"/>
<comment type="caution">
    <text evidence="2">The sequence shown here is derived from an EMBL/GenBank/DDBJ whole genome shotgun (WGS) entry which is preliminary data.</text>
</comment>
<organism evidence="2 3">
    <name type="scientific">Thiorhodococcus mannitoliphagus</name>
    <dbReference type="NCBI Taxonomy" id="329406"/>
    <lineage>
        <taxon>Bacteria</taxon>
        <taxon>Pseudomonadati</taxon>
        <taxon>Pseudomonadota</taxon>
        <taxon>Gammaproteobacteria</taxon>
        <taxon>Chromatiales</taxon>
        <taxon>Chromatiaceae</taxon>
        <taxon>Thiorhodococcus</taxon>
    </lineage>
</organism>
<dbReference type="PANTHER" id="PTHR34614:SF2">
    <property type="entry name" value="TRANSPOSASE IS4-LIKE DOMAIN-CONTAINING PROTEIN"/>
    <property type="match status" value="1"/>
</dbReference>
<evidence type="ECO:0000259" key="1">
    <source>
        <dbReference type="Pfam" id="PF14104"/>
    </source>
</evidence>
<evidence type="ECO:0000313" key="3">
    <source>
        <dbReference type="Proteomes" id="UP000471640"/>
    </source>
</evidence>
<keyword evidence="3" id="KW-1185">Reference proteome</keyword>
<reference evidence="3" key="1">
    <citation type="journal article" date="2020" name="Microbiol. Resour. Announc.">
        <title>Draft Genome Sequences of Thiorhodococcus mannitoliphagus and Thiorhodococcus minor, Purple Sulfur Photosynthetic Bacteria in the Gammaproteobacterial Family Chromatiaceae.</title>
        <authorList>
            <person name="Aviles F.A."/>
            <person name="Meyer T.E."/>
            <person name="Kyndt J.A."/>
        </authorList>
    </citation>
    <scope>NUCLEOTIDE SEQUENCE [LARGE SCALE GENOMIC DNA]</scope>
    <source>
        <strain evidence="3">DSM 18266</strain>
    </source>
</reference>
<dbReference type="NCBIfam" id="NF033559">
    <property type="entry name" value="transpos_IS1634"/>
    <property type="match status" value="1"/>
</dbReference>
<proteinExistence type="predicted"/>
<name>A0A6P1E676_9GAMM</name>
<gene>
    <name evidence="2" type="ORF">G3480_22715</name>
</gene>
<sequence length="288" mass="31619">MAVHIETGSMASPRHYSSQVLNHLGLVAGMYDELGLGELIDQVLVQDEDSRNVSLGQAVKAMVLNGLGFTQRALYLTPLFFKDKPVERLLGPGITTEHLNDDVLGRALDWIYADDPTRLYAQLAARAVQRLGLACRFGHLDASSFHADGQYNSALEEEPAGVIQITRGYSRDHRPELNQVVLQLLCERQAGIPLLMEALSGNSSDKTAFRETVSTYMEQLQGAVGLEILIADSALYTRETLQELSAQAWISRVPETLTLARELIHAVAPALMDDPTQAAWRTLGTSYG</sequence>
<protein>
    <submittedName>
        <fullName evidence="2">IS1634 family transposase</fullName>
    </submittedName>
</protein>
<feature type="non-terminal residue" evidence="2">
    <location>
        <position position="288"/>
    </location>
</feature>
<dbReference type="RefSeq" id="WP_164656363.1">
    <property type="nucleotide sequence ID" value="NZ_JAAIJR010000154.1"/>
</dbReference>
<feature type="domain" description="DUF4277" evidence="1">
    <location>
        <begin position="18"/>
        <end position="124"/>
    </location>
</feature>
<evidence type="ECO:0000313" key="2">
    <source>
        <dbReference type="EMBL" id="NEX23075.1"/>
    </source>
</evidence>
<dbReference type="EMBL" id="JAAIJR010000154">
    <property type="protein sequence ID" value="NEX23075.1"/>
    <property type="molecule type" value="Genomic_DNA"/>
</dbReference>
<accession>A0A6P1E676</accession>